<feature type="compositionally biased region" description="Pro residues" evidence="1">
    <location>
        <begin position="503"/>
        <end position="517"/>
    </location>
</feature>
<organism evidence="2 3">
    <name type="scientific">Aureococcus anophagefferens</name>
    <name type="common">Harmful bloom alga</name>
    <dbReference type="NCBI Taxonomy" id="44056"/>
    <lineage>
        <taxon>Eukaryota</taxon>
        <taxon>Sar</taxon>
        <taxon>Stramenopiles</taxon>
        <taxon>Ochrophyta</taxon>
        <taxon>Pelagophyceae</taxon>
        <taxon>Pelagomonadales</taxon>
        <taxon>Pelagomonadaceae</taxon>
        <taxon>Aureococcus</taxon>
    </lineage>
</organism>
<comment type="caution">
    <text evidence="2">The sequence shown here is derived from an EMBL/GenBank/DDBJ whole genome shotgun (WGS) entry which is preliminary data.</text>
</comment>
<name>A0ABR1FXU6_AURAN</name>
<evidence type="ECO:0000313" key="2">
    <source>
        <dbReference type="EMBL" id="KAK7241069.1"/>
    </source>
</evidence>
<keyword evidence="3" id="KW-1185">Reference proteome</keyword>
<accession>A0ABR1FXU6</accession>
<gene>
    <name evidence="2" type="ORF">SO694_00053049</name>
</gene>
<evidence type="ECO:0000256" key="1">
    <source>
        <dbReference type="SAM" id="MobiDB-lite"/>
    </source>
</evidence>
<dbReference type="EMBL" id="JBBJCI010000206">
    <property type="protein sequence ID" value="KAK7241069.1"/>
    <property type="molecule type" value="Genomic_DNA"/>
</dbReference>
<protein>
    <recommendedName>
        <fullName evidence="4">PX domain-containing protein</fullName>
    </recommendedName>
</protein>
<sequence length="529" mass="56154">MDFVSSMLGASASSASVPRDLPEVARVAVEAPIKAEMLGGASVVWKFPIFAHAAGAGPGGAGPVRVTRSLEDANWLRRALLMKLPGLCVPPGPLVAYAESPHSVLSGAQGRKRVIQRGAKPLTADMEVSLMDTMQAFLDRSTSLDLIRRDPLLLGFLYDQPEEWAARRAQAERDGGLAPATVQVGASWLQVTEALGMGADAFADDADRDAKRRAEDLQAWVVSMERLLTSCETSTSAAADAKVALARSGRAAVDVAEALCEDRPLSAALKAKREEAAKKAVPLREGAHAFLRVCADERAWLATAQEALNMHEWCRRESATARRHLREHVASRDEREIQLRRAASRASESSDYGAQLASWAEQSHADAMLSTDADVAAATLAEDRLRARLVAAAALVHEELAKLQAFWSARLSEALLAYARSETFQLDGFGSVYARVSQRLEDVAVAVAVPDEAEGVVAVPEESEGAFDNVGSPGGKNPFDDDAVPVAEARAEAAVAEAKGDEPPPVAEPASEPPPVAAPADPVGETVDL</sequence>
<evidence type="ECO:0000313" key="3">
    <source>
        <dbReference type="Proteomes" id="UP001363151"/>
    </source>
</evidence>
<dbReference type="Proteomes" id="UP001363151">
    <property type="component" value="Unassembled WGS sequence"/>
</dbReference>
<feature type="region of interest" description="Disordered" evidence="1">
    <location>
        <begin position="491"/>
        <end position="529"/>
    </location>
</feature>
<reference evidence="2 3" key="1">
    <citation type="submission" date="2024-03" db="EMBL/GenBank/DDBJ databases">
        <title>Aureococcus anophagefferens CCMP1851 and Kratosvirus quantuckense: Draft genome of a second virus-susceptible host strain in the model system.</title>
        <authorList>
            <person name="Chase E."/>
            <person name="Truchon A.R."/>
            <person name="Schepens W."/>
            <person name="Wilhelm S.W."/>
        </authorList>
    </citation>
    <scope>NUCLEOTIDE SEQUENCE [LARGE SCALE GENOMIC DNA]</scope>
    <source>
        <strain evidence="2 3">CCMP1851</strain>
    </source>
</reference>
<proteinExistence type="predicted"/>
<evidence type="ECO:0008006" key="4">
    <source>
        <dbReference type="Google" id="ProtNLM"/>
    </source>
</evidence>